<proteinExistence type="predicted"/>
<dbReference type="AlphaFoldDB" id="A0A839TJW6"/>
<sequence>MKKLVFSATFALILAIPTVTSAQTTTQTENIPDQSVSSMPNVVLSNYGEKDYSNETLNSMVAHAKNVLEKERAITLQSSNSDQQTSSPPSYAYYSLDPNNSYLYEEPSGGTPQLVLFDNTQNAEQQLAPLASGQTDFISDGVGGRNYIAPSGSSSSYLMSSLQLPVDSYVVPKTAAYNYIGFTNSQYEADLGTVFVTAAGPSSNEKGWRLAFNAKHNGSKLTSSYESGYNEMWDKNAFLSNSSVTLVAWYNYAQTVNSITTHTIRLKITGKATCADHACNNPNDTSLIAIADSPDLGSNAATSITHWKVLSTVVSTDNTGRNKGIFSNININGTAVPSSSFSAPEQDHALITRTNNNVTIDVDSNTYKL</sequence>
<dbReference type="EMBL" id="JACHXJ010000001">
    <property type="protein sequence ID" value="MBB3127074.1"/>
    <property type="molecule type" value="Genomic_DNA"/>
</dbReference>
<dbReference type="InterPro" id="IPR029143">
    <property type="entry name" value="YrpD"/>
</dbReference>
<gene>
    <name evidence="2" type="ORF">FHS19_001728</name>
</gene>
<protein>
    <recommendedName>
        <fullName evidence="4">Protease</fullName>
    </recommendedName>
</protein>
<organism evidence="2 3">
    <name type="scientific">Paenibacillus rhizosphaerae</name>
    <dbReference type="NCBI Taxonomy" id="297318"/>
    <lineage>
        <taxon>Bacteria</taxon>
        <taxon>Bacillati</taxon>
        <taxon>Bacillota</taxon>
        <taxon>Bacilli</taxon>
        <taxon>Bacillales</taxon>
        <taxon>Paenibacillaceae</taxon>
        <taxon>Paenibacillus</taxon>
    </lineage>
</organism>
<reference evidence="2 3" key="1">
    <citation type="submission" date="2020-08" db="EMBL/GenBank/DDBJ databases">
        <title>Genomic Encyclopedia of Type Strains, Phase III (KMG-III): the genomes of soil and plant-associated and newly described type strains.</title>
        <authorList>
            <person name="Whitman W."/>
        </authorList>
    </citation>
    <scope>NUCLEOTIDE SEQUENCE [LARGE SCALE GENOMIC DNA]</scope>
    <source>
        <strain evidence="2 3">CECT 5831</strain>
    </source>
</reference>
<evidence type="ECO:0000313" key="3">
    <source>
        <dbReference type="Proteomes" id="UP000517523"/>
    </source>
</evidence>
<dbReference type="RefSeq" id="WP_183581258.1">
    <property type="nucleotide sequence ID" value="NZ_JACHXJ010000001.1"/>
</dbReference>
<feature type="signal peptide" evidence="1">
    <location>
        <begin position="1"/>
        <end position="22"/>
    </location>
</feature>
<dbReference type="Pfam" id="PF15493">
    <property type="entry name" value="YrpD"/>
    <property type="match status" value="1"/>
</dbReference>
<evidence type="ECO:0008006" key="4">
    <source>
        <dbReference type="Google" id="ProtNLM"/>
    </source>
</evidence>
<dbReference type="Proteomes" id="UP000517523">
    <property type="component" value="Unassembled WGS sequence"/>
</dbReference>
<comment type="caution">
    <text evidence="2">The sequence shown here is derived from an EMBL/GenBank/DDBJ whole genome shotgun (WGS) entry which is preliminary data.</text>
</comment>
<evidence type="ECO:0000313" key="2">
    <source>
        <dbReference type="EMBL" id="MBB3127074.1"/>
    </source>
</evidence>
<evidence type="ECO:0000256" key="1">
    <source>
        <dbReference type="SAM" id="SignalP"/>
    </source>
</evidence>
<name>A0A839TJW6_9BACL</name>
<feature type="chain" id="PRO_5032422897" description="Protease" evidence="1">
    <location>
        <begin position="23"/>
        <end position="369"/>
    </location>
</feature>
<dbReference type="InterPro" id="IPR038682">
    <property type="entry name" value="YrpD-like_sf"/>
</dbReference>
<dbReference type="Gene3D" id="2.60.120.1270">
    <property type="match status" value="1"/>
</dbReference>
<keyword evidence="1" id="KW-0732">Signal</keyword>
<accession>A0A839TJW6</accession>